<dbReference type="AlphaFoldDB" id="A0A5J4PD50"/>
<comment type="caution">
    <text evidence="2">The sequence shown here is derived from an EMBL/GenBank/DDBJ whole genome shotgun (WGS) entry which is preliminary data.</text>
</comment>
<dbReference type="GO" id="GO:0003887">
    <property type="term" value="F:DNA-directed DNA polymerase activity"/>
    <property type="evidence" value="ECO:0007669"/>
    <property type="project" value="UniProtKB-EC"/>
</dbReference>
<dbReference type="SUPFAM" id="SSF53098">
    <property type="entry name" value="Ribonuclease H-like"/>
    <property type="match status" value="1"/>
</dbReference>
<feature type="non-terminal residue" evidence="2">
    <location>
        <position position="243"/>
    </location>
</feature>
<dbReference type="EC" id="2.7.7.7" evidence="2"/>
<evidence type="ECO:0000259" key="1">
    <source>
        <dbReference type="SMART" id="SM00474"/>
    </source>
</evidence>
<dbReference type="GO" id="GO:0006261">
    <property type="term" value="P:DNA-templated DNA replication"/>
    <property type="evidence" value="ECO:0007669"/>
    <property type="project" value="InterPro"/>
</dbReference>
<reference evidence="2" key="1">
    <citation type="submission" date="2019-03" db="EMBL/GenBank/DDBJ databases">
        <title>Single cell metagenomics reveals metabolic interactions within the superorganism composed of flagellate Streblomastix strix and complex community of Bacteroidetes bacteria on its surface.</title>
        <authorList>
            <person name="Treitli S.C."/>
            <person name="Kolisko M."/>
            <person name="Husnik F."/>
            <person name="Keeling P."/>
            <person name="Hampl V."/>
        </authorList>
    </citation>
    <scope>NUCLEOTIDE SEQUENCE</scope>
    <source>
        <strain evidence="2">STM</strain>
    </source>
</reference>
<dbReference type="GO" id="GO:0003676">
    <property type="term" value="F:nucleic acid binding"/>
    <property type="evidence" value="ECO:0007669"/>
    <property type="project" value="InterPro"/>
</dbReference>
<dbReference type="InterPro" id="IPR002562">
    <property type="entry name" value="3'-5'_exonuclease_dom"/>
</dbReference>
<protein>
    <submittedName>
        <fullName evidence="2">DNA polymerase I</fullName>
        <ecNumber evidence="2">2.7.7.7</ecNumber>
    </submittedName>
</protein>
<dbReference type="Pfam" id="PF01612">
    <property type="entry name" value="DNA_pol_A_exo1"/>
    <property type="match status" value="1"/>
</dbReference>
<keyword evidence="2" id="KW-0808">Transferase</keyword>
<dbReference type="InterPro" id="IPR012337">
    <property type="entry name" value="RNaseH-like_sf"/>
</dbReference>
<keyword evidence="2" id="KW-0548">Nucleotidyltransferase</keyword>
<name>A0A5J4PD50_9ZZZZ</name>
<dbReference type="CDD" id="cd06139">
    <property type="entry name" value="DNA_polA_I_Ecoli_like_exo"/>
    <property type="match status" value="1"/>
</dbReference>
<feature type="domain" description="3'-5' exonuclease" evidence="1">
    <location>
        <begin position="26"/>
        <end position="207"/>
    </location>
</feature>
<dbReference type="PANTHER" id="PTHR10133">
    <property type="entry name" value="DNA POLYMERASE I"/>
    <property type="match status" value="1"/>
</dbReference>
<proteinExistence type="predicted"/>
<dbReference type="InterPro" id="IPR002298">
    <property type="entry name" value="DNA_polymerase_A"/>
</dbReference>
<organism evidence="2">
    <name type="scientific">termite gut metagenome</name>
    <dbReference type="NCBI Taxonomy" id="433724"/>
    <lineage>
        <taxon>unclassified sequences</taxon>
        <taxon>metagenomes</taxon>
        <taxon>organismal metagenomes</taxon>
    </lineage>
</organism>
<dbReference type="InterPro" id="IPR036397">
    <property type="entry name" value="RNaseH_sf"/>
</dbReference>
<gene>
    <name evidence="2" type="ORF">EZS27_041090</name>
</gene>
<dbReference type="PANTHER" id="PTHR10133:SF27">
    <property type="entry name" value="DNA POLYMERASE NU"/>
    <property type="match status" value="1"/>
</dbReference>
<dbReference type="GO" id="GO:0006302">
    <property type="term" value="P:double-strand break repair"/>
    <property type="evidence" value="ECO:0007669"/>
    <property type="project" value="TreeGrafter"/>
</dbReference>
<sequence length="243" mass="28411">MFGFPTIEKKENNDNLKPLSSLDYDYQLVNDEEKRKNLIRKLFETKILSIDTETTGINPISAELVGMSFSFVENQAYYVPVPPIRDEALKITEEFRIVFENEDILKVGQNIKYDILVLQNYDIEVKGEFFDTMVAHYVLQPELRHGMDYLAEIYLNYRTIHIDELIGQKGKNQRNMRDLAPEDVYIYACEDADVTLKLKNILEKELEKNEAGELFYHIEMPLIPVLAYMERNGVRLDTQALKE</sequence>
<dbReference type="EMBL" id="SNRY01009313">
    <property type="protein sequence ID" value="KAA6307242.1"/>
    <property type="molecule type" value="Genomic_DNA"/>
</dbReference>
<dbReference type="SMART" id="SM00474">
    <property type="entry name" value="35EXOc"/>
    <property type="match status" value="1"/>
</dbReference>
<dbReference type="Gene3D" id="3.30.420.10">
    <property type="entry name" value="Ribonuclease H-like superfamily/Ribonuclease H"/>
    <property type="match status" value="1"/>
</dbReference>
<evidence type="ECO:0000313" key="2">
    <source>
        <dbReference type="EMBL" id="KAA6307242.1"/>
    </source>
</evidence>
<accession>A0A5J4PD50</accession>
<dbReference type="GO" id="GO:0008408">
    <property type="term" value="F:3'-5' exonuclease activity"/>
    <property type="evidence" value="ECO:0007669"/>
    <property type="project" value="InterPro"/>
</dbReference>
<dbReference type="FunFam" id="3.30.420.10:FF:000026">
    <property type="entry name" value="DNA polymerase I"/>
    <property type="match status" value="1"/>
</dbReference>